<evidence type="ECO:0000256" key="3">
    <source>
        <dbReference type="ARBA" id="ARBA00022704"/>
    </source>
</evidence>
<dbReference type="InterPro" id="IPR046350">
    <property type="entry name" value="Cystatin_sf"/>
</dbReference>
<organism evidence="6 7">
    <name type="scientific">Ditylenchus dipsaci</name>
    <dbReference type="NCBI Taxonomy" id="166011"/>
    <lineage>
        <taxon>Eukaryota</taxon>
        <taxon>Metazoa</taxon>
        <taxon>Ecdysozoa</taxon>
        <taxon>Nematoda</taxon>
        <taxon>Chromadorea</taxon>
        <taxon>Rhabditida</taxon>
        <taxon>Tylenchina</taxon>
        <taxon>Tylenchomorpha</taxon>
        <taxon>Sphaerularioidea</taxon>
        <taxon>Anguinidae</taxon>
        <taxon>Anguininae</taxon>
        <taxon>Ditylenchus</taxon>
    </lineage>
</organism>
<feature type="chain" id="PRO_5038008172" evidence="4">
    <location>
        <begin position="21"/>
        <end position="138"/>
    </location>
</feature>
<reference evidence="7" key="1">
    <citation type="submission" date="2022-11" db="UniProtKB">
        <authorList>
            <consortium name="WormBaseParasite"/>
        </authorList>
    </citation>
    <scope>IDENTIFICATION</scope>
</reference>
<dbReference type="Pfam" id="PF00031">
    <property type="entry name" value="Cystatin"/>
    <property type="match status" value="1"/>
</dbReference>
<accession>A0A915D414</accession>
<dbReference type="WBParaSite" id="jg1517">
    <property type="protein sequence ID" value="jg1517"/>
    <property type="gene ID" value="jg1517"/>
</dbReference>
<feature type="signal peptide" evidence="4">
    <location>
        <begin position="1"/>
        <end position="20"/>
    </location>
</feature>
<comment type="similarity">
    <text evidence="1">Belongs to the cystatin family.</text>
</comment>
<keyword evidence="2" id="KW-0646">Protease inhibitor</keyword>
<dbReference type="GO" id="GO:0031982">
    <property type="term" value="C:vesicle"/>
    <property type="evidence" value="ECO:0007669"/>
    <property type="project" value="TreeGrafter"/>
</dbReference>
<dbReference type="SUPFAM" id="SSF54403">
    <property type="entry name" value="Cystatin/monellin"/>
    <property type="match status" value="1"/>
</dbReference>
<evidence type="ECO:0000313" key="6">
    <source>
        <dbReference type="Proteomes" id="UP000887574"/>
    </source>
</evidence>
<name>A0A915D414_9BILA</name>
<keyword evidence="4" id="KW-0732">Signal</keyword>
<keyword evidence="6" id="KW-1185">Reference proteome</keyword>
<keyword evidence="3" id="KW-0789">Thiol protease inhibitor</keyword>
<evidence type="ECO:0000256" key="1">
    <source>
        <dbReference type="ARBA" id="ARBA00009403"/>
    </source>
</evidence>
<dbReference type="Proteomes" id="UP000887574">
    <property type="component" value="Unplaced"/>
</dbReference>
<sequence>MFNHHIILCFLLALCNVIAGQQGIAGDSSAVDVNRKDIQNYTSYAVAKINLDSNSSNYKRLVKVLHGTERMVAGFVYQLTILLGLTDCDKDEVKFEPQNLDIGDKCDFKAGSFEMYLATIYSRPSRPQDEYMKIELVK</sequence>
<evidence type="ECO:0000259" key="5">
    <source>
        <dbReference type="Pfam" id="PF00031"/>
    </source>
</evidence>
<evidence type="ECO:0000313" key="7">
    <source>
        <dbReference type="WBParaSite" id="jg1517"/>
    </source>
</evidence>
<dbReference type="PANTHER" id="PTHR46186">
    <property type="entry name" value="CYSTATIN"/>
    <property type="match status" value="1"/>
</dbReference>
<proteinExistence type="inferred from homology"/>
<dbReference type="CDD" id="cd00042">
    <property type="entry name" value="CY"/>
    <property type="match status" value="1"/>
</dbReference>
<dbReference type="Gene3D" id="3.10.450.10">
    <property type="match status" value="1"/>
</dbReference>
<dbReference type="GO" id="GO:0004869">
    <property type="term" value="F:cysteine-type endopeptidase inhibitor activity"/>
    <property type="evidence" value="ECO:0007669"/>
    <property type="project" value="UniProtKB-KW"/>
</dbReference>
<dbReference type="InterPro" id="IPR000010">
    <property type="entry name" value="Cystatin_dom"/>
</dbReference>
<dbReference type="GO" id="GO:0005615">
    <property type="term" value="C:extracellular space"/>
    <property type="evidence" value="ECO:0007669"/>
    <property type="project" value="TreeGrafter"/>
</dbReference>
<dbReference type="GO" id="GO:0005737">
    <property type="term" value="C:cytoplasm"/>
    <property type="evidence" value="ECO:0007669"/>
    <property type="project" value="TreeGrafter"/>
</dbReference>
<feature type="domain" description="Cystatin" evidence="5">
    <location>
        <begin position="28"/>
        <end position="102"/>
    </location>
</feature>
<dbReference type="PANTHER" id="PTHR46186:SF2">
    <property type="entry name" value="CYSTATIN"/>
    <property type="match status" value="1"/>
</dbReference>
<protein>
    <submittedName>
        <fullName evidence="7">Cystatin domain-containing protein</fullName>
    </submittedName>
</protein>
<dbReference type="AlphaFoldDB" id="A0A915D414"/>
<evidence type="ECO:0000256" key="4">
    <source>
        <dbReference type="SAM" id="SignalP"/>
    </source>
</evidence>
<evidence type="ECO:0000256" key="2">
    <source>
        <dbReference type="ARBA" id="ARBA00022690"/>
    </source>
</evidence>